<protein>
    <submittedName>
        <fullName evidence="1">Uncharacterized protein</fullName>
    </submittedName>
</protein>
<gene>
    <name evidence="1" type="ORF">RR48_02341</name>
</gene>
<evidence type="ECO:0000313" key="1">
    <source>
        <dbReference type="EMBL" id="KPJ16583.1"/>
    </source>
</evidence>
<accession>A0A0N1IPM8</accession>
<reference evidence="1 2" key="1">
    <citation type="journal article" date="2015" name="Nat. Commun.">
        <title>Outbred genome sequencing and CRISPR/Cas9 gene editing in butterflies.</title>
        <authorList>
            <person name="Li X."/>
            <person name="Fan D."/>
            <person name="Zhang W."/>
            <person name="Liu G."/>
            <person name="Zhang L."/>
            <person name="Zhao L."/>
            <person name="Fang X."/>
            <person name="Chen L."/>
            <person name="Dong Y."/>
            <person name="Chen Y."/>
            <person name="Ding Y."/>
            <person name="Zhao R."/>
            <person name="Feng M."/>
            <person name="Zhu Y."/>
            <person name="Feng Y."/>
            <person name="Jiang X."/>
            <person name="Zhu D."/>
            <person name="Xiang H."/>
            <person name="Feng X."/>
            <person name="Li S."/>
            <person name="Wang J."/>
            <person name="Zhang G."/>
            <person name="Kronforst M.R."/>
            <person name="Wang W."/>
        </authorList>
    </citation>
    <scope>NUCLEOTIDE SEQUENCE [LARGE SCALE GENOMIC DNA]</scope>
    <source>
        <strain evidence="1">Ya'a_city_454_Pm</strain>
        <tissue evidence="1">Whole body</tissue>
    </source>
</reference>
<dbReference type="InParanoid" id="A0A0N1IPM8"/>
<dbReference type="Proteomes" id="UP000053240">
    <property type="component" value="Unassembled WGS sequence"/>
</dbReference>
<sequence length="31" mass="3497">MERQTDCTDSAGDQSSVRMDRQICPLEYTCG</sequence>
<proteinExistence type="predicted"/>
<keyword evidence="2" id="KW-1185">Reference proteome</keyword>
<dbReference type="AlphaFoldDB" id="A0A0N1IPM8"/>
<organism evidence="1 2">
    <name type="scientific">Papilio machaon</name>
    <name type="common">Old World swallowtail butterfly</name>
    <dbReference type="NCBI Taxonomy" id="76193"/>
    <lineage>
        <taxon>Eukaryota</taxon>
        <taxon>Metazoa</taxon>
        <taxon>Ecdysozoa</taxon>
        <taxon>Arthropoda</taxon>
        <taxon>Hexapoda</taxon>
        <taxon>Insecta</taxon>
        <taxon>Pterygota</taxon>
        <taxon>Neoptera</taxon>
        <taxon>Endopterygota</taxon>
        <taxon>Lepidoptera</taxon>
        <taxon>Glossata</taxon>
        <taxon>Ditrysia</taxon>
        <taxon>Papilionoidea</taxon>
        <taxon>Papilionidae</taxon>
        <taxon>Papilioninae</taxon>
        <taxon>Papilio</taxon>
    </lineage>
</organism>
<name>A0A0N1IPM8_PAPMA</name>
<dbReference type="EMBL" id="KQ460210">
    <property type="protein sequence ID" value="KPJ16583.1"/>
    <property type="molecule type" value="Genomic_DNA"/>
</dbReference>
<evidence type="ECO:0000313" key="2">
    <source>
        <dbReference type="Proteomes" id="UP000053240"/>
    </source>
</evidence>